<feature type="domain" description="Amidase" evidence="2">
    <location>
        <begin position="67"/>
        <end position="504"/>
    </location>
</feature>
<organism evidence="3 4">
    <name type="scientific">Pararge aegeria aegeria</name>
    <dbReference type="NCBI Taxonomy" id="348720"/>
    <lineage>
        <taxon>Eukaryota</taxon>
        <taxon>Metazoa</taxon>
        <taxon>Ecdysozoa</taxon>
        <taxon>Arthropoda</taxon>
        <taxon>Hexapoda</taxon>
        <taxon>Insecta</taxon>
        <taxon>Pterygota</taxon>
        <taxon>Neoptera</taxon>
        <taxon>Endopterygota</taxon>
        <taxon>Lepidoptera</taxon>
        <taxon>Glossata</taxon>
        <taxon>Ditrysia</taxon>
        <taxon>Papilionoidea</taxon>
        <taxon>Nymphalidae</taxon>
        <taxon>Satyrinae</taxon>
        <taxon>Satyrini</taxon>
        <taxon>Parargina</taxon>
        <taxon>Pararge</taxon>
    </lineage>
</organism>
<dbReference type="InterPro" id="IPR023631">
    <property type="entry name" value="Amidase_dom"/>
</dbReference>
<accession>A0A8S4R0Z9</accession>
<dbReference type="OrthoDB" id="6428749at2759"/>
<dbReference type="EMBL" id="CAKXAJ010024672">
    <property type="protein sequence ID" value="CAH2229052.1"/>
    <property type="molecule type" value="Genomic_DNA"/>
</dbReference>
<dbReference type="PANTHER" id="PTHR43372:SF4">
    <property type="entry name" value="FATTY-ACID AMIDE HYDROLASE 2"/>
    <property type="match status" value="1"/>
</dbReference>
<reference evidence="3" key="1">
    <citation type="submission" date="2022-03" db="EMBL/GenBank/DDBJ databases">
        <authorList>
            <person name="Lindestad O."/>
        </authorList>
    </citation>
    <scope>NUCLEOTIDE SEQUENCE</scope>
</reference>
<dbReference type="InterPro" id="IPR052739">
    <property type="entry name" value="FAAH2"/>
</dbReference>
<feature type="active site" description="Charge relay system" evidence="1">
    <location>
        <position position="204"/>
    </location>
</feature>
<evidence type="ECO:0000313" key="4">
    <source>
        <dbReference type="Proteomes" id="UP000838756"/>
    </source>
</evidence>
<evidence type="ECO:0000256" key="1">
    <source>
        <dbReference type="PIRSR" id="PIRSR001221-1"/>
    </source>
</evidence>
<gene>
    <name evidence="3" type="primary">jg17294</name>
    <name evidence="3" type="ORF">PAEG_LOCUS8552</name>
</gene>
<dbReference type="PIRSF" id="PIRSF001221">
    <property type="entry name" value="Amidase_fungi"/>
    <property type="match status" value="1"/>
</dbReference>
<feature type="active site" description="Acyl-ester intermediate" evidence="1">
    <location>
        <position position="228"/>
    </location>
</feature>
<evidence type="ECO:0000259" key="2">
    <source>
        <dbReference type="Pfam" id="PF01425"/>
    </source>
</evidence>
<proteinExistence type="predicted"/>
<dbReference type="PANTHER" id="PTHR43372">
    <property type="entry name" value="FATTY-ACID AMIDE HYDROLASE"/>
    <property type="match status" value="1"/>
</dbReference>
<dbReference type="AlphaFoldDB" id="A0A8S4R0Z9"/>
<dbReference type="Proteomes" id="UP000838756">
    <property type="component" value="Unassembled WGS sequence"/>
</dbReference>
<name>A0A8S4R0Z9_9NEOP</name>
<protein>
    <submittedName>
        <fullName evidence="3">Jg17294 protein</fullName>
    </submittedName>
</protein>
<dbReference type="Gene3D" id="3.90.1300.10">
    <property type="entry name" value="Amidase signature (AS) domain"/>
    <property type="match status" value="1"/>
</dbReference>
<feature type="active site" description="Charge relay system" evidence="1">
    <location>
        <position position="129"/>
    </location>
</feature>
<sequence length="524" mass="58450">MKPKPFSFKTRFLSFVRGILDALTGVLFKLYYGTKVRVSPPIKEDILKQPAIEVARKIRNKEVSSEEVLNICIQRIKETNIITNYFIEDRFKLALKEAKDADDLIRNGFLSTRYLARKKPFLGVPFTTKDSIGVEGLHMAVGVTSRKYCIAAKDAEVIQLLKKSGAIIIGLTNVPELCMWYETHNHLYGRTLNPFNTTRIVGGSSGGEGVIQAVGGSIFGIGSDIGGSIRIPAFFNGIFGHKPTRRAVSNIGQYPDIHDDATNLYLCVGPMTRYAVDLKHIQKVISGDYAKNLNLEKTVDIKKLNVFYQFSNGAPMMSDVDPEIKEALLKVVKHFELKYNIAAEEKKIDWLKRSSQIWLQTSKTDKSFAAYIFNNPSLAAIAIEIFKNILGLSGNTLAALLVALSDRQKFNPDSDKHKYFMEARDHLEELFKNMLKENGVFLFPTHPVPAPYHNQPLIRSLNFMYTAIINSLGFPATAIPLGLNKDGLPIGIQVVANINNDRLCFAVAEELENAFGGWIEPNGG</sequence>
<evidence type="ECO:0000313" key="3">
    <source>
        <dbReference type="EMBL" id="CAH2229052.1"/>
    </source>
</evidence>
<dbReference type="SUPFAM" id="SSF75304">
    <property type="entry name" value="Amidase signature (AS) enzymes"/>
    <property type="match status" value="1"/>
</dbReference>
<dbReference type="Pfam" id="PF01425">
    <property type="entry name" value="Amidase"/>
    <property type="match status" value="1"/>
</dbReference>
<comment type="caution">
    <text evidence="3">The sequence shown here is derived from an EMBL/GenBank/DDBJ whole genome shotgun (WGS) entry which is preliminary data.</text>
</comment>
<keyword evidence="4" id="KW-1185">Reference proteome</keyword>
<dbReference type="GO" id="GO:0012505">
    <property type="term" value="C:endomembrane system"/>
    <property type="evidence" value="ECO:0007669"/>
    <property type="project" value="TreeGrafter"/>
</dbReference>
<dbReference type="InterPro" id="IPR036928">
    <property type="entry name" value="AS_sf"/>
</dbReference>